<dbReference type="EMBL" id="JACCCW010000002">
    <property type="protein sequence ID" value="NYF80011.1"/>
    <property type="molecule type" value="Genomic_DNA"/>
</dbReference>
<accession>A0A7Y9PHM8</accession>
<comment type="caution">
    <text evidence="2">The sequence shown here is derived from an EMBL/GenBank/DDBJ whole genome shotgun (WGS) entry which is preliminary data.</text>
</comment>
<organism evidence="2 3">
    <name type="scientific">Granulicella arctica</name>
    <dbReference type="NCBI Taxonomy" id="940613"/>
    <lineage>
        <taxon>Bacteria</taxon>
        <taxon>Pseudomonadati</taxon>
        <taxon>Acidobacteriota</taxon>
        <taxon>Terriglobia</taxon>
        <taxon>Terriglobales</taxon>
        <taxon>Acidobacteriaceae</taxon>
        <taxon>Granulicella</taxon>
    </lineage>
</organism>
<feature type="region of interest" description="Disordered" evidence="1">
    <location>
        <begin position="1"/>
        <end position="29"/>
    </location>
</feature>
<dbReference type="RefSeq" id="WP_179491072.1">
    <property type="nucleotide sequence ID" value="NZ_JACCCW010000002.1"/>
</dbReference>
<evidence type="ECO:0000313" key="3">
    <source>
        <dbReference type="Proteomes" id="UP000589520"/>
    </source>
</evidence>
<protein>
    <submittedName>
        <fullName evidence="2">Uncharacterized protein</fullName>
    </submittedName>
</protein>
<sequence length="103" mass="11449">MQADARLSQATYRVHSSRTRPDQGARATDQGERLLLCDGVVGDRTEYIRVKSGISCQLLGIDLVALPILCKMARNSRWQHIGEPLFDRLRSSPEAAAANHFTL</sequence>
<proteinExistence type="predicted"/>
<name>A0A7Y9PHM8_9BACT</name>
<reference evidence="2 3" key="1">
    <citation type="submission" date="2020-07" db="EMBL/GenBank/DDBJ databases">
        <title>Genomic Encyclopedia of Type Strains, Phase IV (KMG-V): Genome sequencing to study the core and pangenomes of soil and plant-associated prokaryotes.</title>
        <authorList>
            <person name="Whitman W."/>
        </authorList>
    </citation>
    <scope>NUCLEOTIDE SEQUENCE [LARGE SCALE GENOMIC DNA]</scope>
    <source>
        <strain evidence="2 3">X4EP2</strain>
    </source>
</reference>
<evidence type="ECO:0000256" key="1">
    <source>
        <dbReference type="SAM" id="MobiDB-lite"/>
    </source>
</evidence>
<dbReference type="Proteomes" id="UP000589520">
    <property type="component" value="Unassembled WGS sequence"/>
</dbReference>
<gene>
    <name evidence="2" type="ORF">HDF17_002331</name>
</gene>
<evidence type="ECO:0000313" key="2">
    <source>
        <dbReference type="EMBL" id="NYF80011.1"/>
    </source>
</evidence>
<keyword evidence="3" id="KW-1185">Reference proteome</keyword>
<dbReference type="AlphaFoldDB" id="A0A7Y9PHM8"/>